<evidence type="ECO:0000313" key="3">
    <source>
        <dbReference type="Proteomes" id="UP001259832"/>
    </source>
</evidence>
<name>A0AAD9G876_9STRA</name>
<feature type="region of interest" description="Disordered" evidence="1">
    <location>
        <begin position="91"/>
        <end position="116"/>
    </location>
</feature>
<gene>
    <name evidence="2" type="ORF">P3T76_011768</name>
</gene>
<evidence type="ECO:0000313" key="2">
    <source>
        <dbReference type="EMBL" id="KAK1933554.1"/>
    </source>
</evidence>
<keyword evidence="3" id="KW-1185">Reference proteome</keyword>
<evidence type="ECO:0000256" key="1">
    <source>
        <dbReference type="SAM" id="MobiDB-lite"/>
    </source>
</evidence>
<dbReference type="AlphaFoldDB" id="A0AAD9G876"/>
<sequence>MEMLDSNGLMKSIVPIFKDKYKSDKSSLEQYVWVKDGSVDVFGKESNLKHTAALKKIDWQSTLREFLDMVNSRGLELTMVGANDIEKNIKGYKPYDDDEEREARHGTKTGLDEDMDRNLSIPDSEAKKILYEYYKSLFDNKIVIPFRLKPVVDTKNGVKTHATYYFSVPSENHYFNIRNKDHKVVSGNAWTELMKVMRWMDTFLALLSGLEDAHRTATDIEGPATEEEKKMIKSVNDNLKIIREVIFNNADDVKQQSEEIDEESELDKLHDDAERAYLKYGEAQKQFEIIRKQENAAEKEARTSSSKRSKSALKAAKSALRASLAAVRATKSVYDVKYKKYSKLAQEIAEEDERERAADEFAQGLKGRGLRGAGVAPLEGVVRRGRTYNLNEIQGLATPSAYVYRQLGSKYIRIPDLDAKTLVIVQPNRRKCGPKCQISDSLQGMIRTLVYKQHIDQPTYDKLSVDDKKMFKEILAITHLQYNFHDKLTDPLETLRAEYDKLKGEIELGNDNPSIIKQLKSLTVDMYSNRLIDDKEFKQIISRLL</sequence>
<proteinExistence type="predicted"/>
<dbReference type="Proteomes" id="UP001259832">
    <property type="component" value="Unassembled WGS sequence"/>
</dbReference>
<dbReference type="EMBL" id="JASMQC010000028">
    <property type="protein sequence ID" value="KAK1933554.1"/>
    <property type="molecule type" value="Genomic_DNA"/>
</dbReference>
<reference evidence="2" key="1">
    <citation type="submission" date="2023-08" db="EMBL/GenBank/DDBJ databases">
        <title>Reference Genome Resource for the Citrus Pathogen Phytophthora citrophthora.</title>
        <authorList>
            <person name="Moller H."/>
            <person name="Coetzee B."/>
            <person name="Rose L.J."/>
            <person name="Van Niekerk J.M."/>
        </authorList>
    </citation>
    <scope>NUCLEOTIDE SEQUENCE</scope>
    <source>
        <strain evidence="2">STE-U-9442</strain>
    </source>
</reference>
<comment type="caution">
    <text evidence="2">The sequence shown here is derived from an EMBL/GenBank/DDBJ whole genome shotgun (WGS) entry which is preliminary data.</text>
</comment>
<organism evidence="2 3">
    <name type="scientific">Phytophthora citrophthora</name>
    <dbReference type="NCBI Taxonomy" id="4793"/>
    <lineage>
        <taxon>Eukaryota</taxon>
        <taxon>Sar</taxon>
        <taxon>Stramenopiles</taxon>
        <taxon>Oomycota</taxon>
        <taxon>Peronosporomycetes</taxon>
        <taxon>Peronosporales</taxon>
        <taxon>Peronosporaceae</taxon>
        <taxon>Phytophthora</taxon>
    </lineage>
</organism>
<feature type="compositionally biased region" description="Basic and acidic residues" evidence="1">
    <location>
        <begin position="91"/>
        <end position="105"/>
    </location>
</feature>
<accession>A0AAD9G876</accession>
<protein>
    <submittedName>
        <fullName evidence="2">Uncharacterized protein</fullName>
    </submittedName>
</protein>